<gene>
    <name evidence="2" type="ORF">HNQ37_000110</name>
</gene>
<name>A0A841C6L8_9LACT</name>
<feature type="transmembrane region" description="Helical" evidence="1">
    <location>
        <begin position="137"/>
        <end position="155"/>
    </location>
</feature>
<comment type="caution">
    <text evidence="2">The sequence shown here is derived from an EMBL/GenBank/DDBJ whole genome shotgun (WGS) entry which is preliminary data.</text>
</comment>
<sequence length="202" mass="22198">MISIILQATLIYWATALDLLLILAILFCGNHRQEFSSIALGQILGSSGLIIVSLIFAFVLGFVPKQWLLGLLGLIPIAFGLKYLIKGDDEEKEIAEALEKRRNKNMIWTVALLSFASCGADNIGLFTPFFVTLSRTALLVAVLTMFVNIIFLGLIGRALSRIEALRAFLGNYSRWIMAVIYIGIGIMVLIEAGTLSKVISFL</sequence>
<keyword evidence="1" id="KW-1133">Transmembrane helix</keyword>
<keyword evidence="1" id="KW-0472">Membrane</keyword>
<dbReference type="RefSeq" id="WP_183538236.1">
    <property type="nucleotide sequence ID" value="NZ_DASWOY010000024.1"/>
</dbReference>
<feature type="transmembrane region" description="Helical" evidence="1">
    <location>
        <begin position="6"/>
        <end position="27"/>
    </location>
</feature>
<reference evidence="2 3" key="1">
    <citation type="submission" date="2020-08" db="EMBL/GenBank/DDBJ databases">
        <title>Genomic Encyclopedia of Type Strains, Phase IV (KMG-IV): sequencing the most valuable type-strain genomes for metagenomic binning, comparative biology and taxonomic classification.</title>
        <authorList>
            <person name="Goeker M."/>
        </authorList>
    </citation>
    <scope>NUCLEOTIDE SEQUENCE [LARGE SCALE GENOMIC DNA]</scope>
    <source>
        <strain evidence="2 3">DSM 14925</strain>
    </source>
</reference>
<evidence type="ECO:0000313" key="3">
    <source>
        <dbReference type="Proteomes" id="UP000562464"/>
    </source>
</evidence>
<organism evidence="2 3">
    <name type="scientific">Lactovum miscens</name>
    <dbReference type="NCBI Taxonomy" id="190387"/>
    <lineage>
        <taxon>Bacteria</taxon>
        <taxon>Bacillati</taxon>
        <taxon>Bacillota</taxon>
        <taxon>Bacilli</taxon>
        <taxon>Lactobacillales</taxon>
        <taxon>Streptococcaceae</taxon>
        <taxon>Lactovum</taxon>
    </lineage>
</organism>
<keyword evidence="3" id="KW-1185">Reference proteome</keyword>
<keyword evidence="1" id="KW-0812">Transmembrane</keyword>
<protein>
    <submittedName>
        <fullName evidence="2">Cadmium resistance transport/sequestration family protein</fullName>
    </submittedName>
</protein>
<dbReference type="Pfam" id="PF03596">
    <property type="entry name" value="Cad"/>
    <property type="match status" value="1"/>
</dbReference>
<evidence type="ECO:0000256" key="1">
    <source>
        <dbReference type="SAM" id="Phobius"/>
    </source>
</evidence>
<dbReference type="EMBL" id="JACHHV010000001">
    <property type="protein sequence ID" value="MBB5887242.1"/>
    <property type="molecule type" value="Genomic_DNA"/>
</dbReference>
<feature type="transmembrane region" description="Helical" evidence="1">
    <location>
        <begin position="106"/>
        <end position="131"/>
    </location>
</feature>
<proteinExistence type="predicted"/>
<dbReference type="Proteomes" id="UP000562464">
    <property type="component" value="Unassembled WGS sequence"/>
</dbReference>
<dbReference type="InterPro" id="IPR004676">
    <property type="entry name" value="Cd-R_transporter"/>
</dbReference>
<dbReference type="AlphaFoldDB" id="A0A841C6L8"/>
<evidence type="ECO:0000313" key="2">
    <source>
        <dbReference type="EMBL" id="MBB5887242.1"/>
    </source>
</evidence>
<feature type="transmembrane region" description="Helical" evidence="1">
    <location>
        <begin position="39"/>
        <end position="61"/>
    </location>
</feature>
<accession>A0A841C6L8</accession>
<feature type="transmembrane region" description="Helical" evidence="1">
    <location>
        <begin position="67"/>
        <end position="85"/>
    </location>
</feature>
<feature type="transmembrane region" description="Helical" evidence="1">
    <location>
        <begin position="175"/>
        <end position="195"/>
    </location>
</feature>